<comment type="caution">
    <text evidence="1">The sequence shown here is derived from an EMBL/GenBank/DDBJ whole genome shotgun (WGS) entry which is preliminary data.</text>
</comment>
<keyword evidence="2" id="KW-1185">Reference proteome</keyword>
<dbReference type="GeneID" id="92098591"/>
<dbReference type="Proteomes" id="UP001480595">
    <property type="component" value="Unassembled WGS sequence"/>
</dbReference>
<organism evidence="1 2">
    <name type="scientific">Apiospora phragmitis</name>
    <dbReference type="NCBI Taxonomy" id="2905665"/>
    <lineage>
        <taxon>Eukaryota</taxon>
        <taxon>Fungi</taxon>
        <taxon>Dikarya</taxon>
        <taxon>Ascomycota</taxon>
        <taxon>Pezizomycotina</taxon>
        <taxon>Sordariomycetes</taxon>
        <taxon>Xylariomycetidae</taxon>
        <taxon>Amphisphaeriales</taxon>
        <taxon>Apiosporaceae</taxon>
        <taxon>Apiospora</taxon>
    </lineage>
</organism>
<dbReference type="RefSeq" id="XP_066708657.1">
    <property type="nucleotide sequence ID" value="XM_066865528.1"/>
</dbReference>
<reference evidence="1 2" key="1">
    <citation type="submission" date="2023-01" db="EMBL/GenBank/DDBJ databases">
        <title>Analysis of 21 Apiospora genomes using comparative genomics revels a genus with tremendous synthesis potential of carbohydrate active enzymes and secondary metabolites.</title>
        <authorList>
            <person name="Sorensen T."/>
        </authorList>
    </citation>
    <scope>NUCLEOTIDE SEQUENCE [LARGE SCALE GENOMIC DNA]</scope>
    <source>
        <strain evidence="1 2">CBS 135458</strain>
    </source>
</reference>
<evidence type="ECO:0000313" key="1">
    <source>
        <dbReference type="EMBL" id="KAK8041112.1"/>
    </source>
</evidence>
<sequence>MFVPSEWPAPPVVDSFYKSHAHFDLQNATAPFIEAPADIKLYETGEEVSGLFRGETEASWSLEITEIKAKDAKMTAEDAKHIFQKVVESSGGSDSAGDEACGISLNLEKKEIVLIRAFSTQGPAEDEVPSGYYKVPAEIAKVAFW</sequence>
<accession>A0ABR1T3F6</accession>
<protein>
    <submittedName>
        <fullName evidence="1">Uncharacterized protein</fullName>
    </submittedName>
</protein>
<evidence type="ECO:0000313" key="2">
    <source>
        <dbReference type="Proteomes" id="UP001480595"/>
    </source>
</evidence>
<name>A0ABR1T3F6_9PEZI</name>
<gene>
    <name evidence="1" type="ORF">PG994_014119</name>
</gene>
<proteinExistence type="predicted"/>
<dbReference type="EMBL" id="JAQQWL010000015">
    <property type="protein sequence ID" value="KAK8041112.1"/>
    <property type="molecule type" value="Genomic_DNA"/>
</dbReference>